<sequence>MPPPAINPKNQAAAREYLSNCAFLHQLSVGNKNIDRRIIARAEEYRMMEQNARYLTKFRFATMKKLLDELAALLVVDSHDAVAIAVSWLTQDKIQLLATVNSGEDVDSADLIDEKDYPGGYAAWQSRSIEQHADTIFRLAHDYLATPDPDSQIRTDIESEFRLLQVQHSLPLIIDLFDRLQRLLDDINLLNEDFFRPEYFEDLKPTKSERYFVDELPSFEYLQDNQLASRLSYICLESPNSPESVKARLRSKKKPKLRVLTADNFHVWHELFSCAFVNARLALVKADEYRADDDYTKFTEMTRVLCVYLDYIDAFTNKSRIFREYSGIVMKHAVYNKQRLDLQAKGFNLEAILPLDASTVQIKKENREAGEEKPHNIGAKARHVFQQILSGPKSMLSTFRHKATKTELEDKEDNEQETRSSKNKRNNKQNCKLKTENKLFQSCHLISTAYRRPDNFLRYVIDAEQLTQRQTTLKVIRTKKQPSEIRRGEKLERSLHKFLHLNHLTESEVSTRVQSFLSFLHVIVSNPQRCQHLLSTLNDDNPTFPPLHHPELVLLAYLGPSPQLAYPYIGVSRPPCVVCEHLIIRQRTLEVREGSGKVFAVTIPGRILQKDKDFVYNNIEDLTARIVNDIQTTQRNLNEQYPEESRTGAHAAFPGDELENFPTDSRIENIEEEEG</sequence>
<comment type="caution">
    <text evidence="2">The sequence shown here is derived from an EMBL/GenBank/DDBJ whole genome shotgun (WGS) entry which is preliminary data.</text>
</comment>
<reference evidence="2 3" key="1">
    <citation type="submission" date="2019-10" db="EMBL/GenBank/DDBJ databases">
        <authorList>
            <person name="Palmer J.M."/>
        </authorList>
    </citation>
    <scope>NUCLEOTIDE SEQUENCE [LARGE SCALE GENOMIC DNA]</scope>
    <source>
        <strain evidence="2 3">TWF506</strain>
    </source>
</reference>
<dbReference type="AlphaFoldDB" id="A0AAN8NN86"/>
<evidence type="ECO:0000313" key="2">
    <source>
        <dbReference type="EMBL" id="KAK6513083.1"/>
    </source>
</evidence>
<dbReference type="Proteomes" id="UP001307849">
    <property type="component" value="Unassembled WGS sequence"/>
</dbReference>
<evidence type="ECO:0000256" key="1">
    <source>
        <dbReference type="SAM" id="MobiDB-lite"/>
    </source>
</evidence>
<protein>
    <submittedName>
        <fullName evidence="2">Uncharacterized protein</fullName>
    </submittedName>
</protein>
<accession>A0AAN8NN86</accession>
<proteinExistence type="predicted"/>
<gene>
    <name evidence="2" type="ORF">TWF506_009247</name>
</gene>
<keyword evidence="3" id="KW-1185">Reference proteome</keyword>
<name>A0AAN8NN86_9PEZI</name>
<feature type="region of interest" description="Disordered" evidence="1">
    <location>
        <begin position="639"/>
        <end position="675"/>
    </location>
</feature>
<dbReference type="InterPro" id="IPR027796">
    <property type="entry name" value="OTT_1508_deam-like"/>
</dbReference>
<dbReference type="EMBL" id="JAVHJM010000006">
    <property type="protein sequence ID" value="KAK6513083.1"/>
    <property type="molecule type" value="Genomic_DNA"/>
</dbReference>
<dbReference type="Pfam" id="PF14441">
    <property type="entry name" value="OTT_1508_deam"/>
    <property type="match status" value="1"/>
</dbReference>
<evidence type="ECO:0000313" key="3">
    <source>
        <dbReference type="Proteomes" id="UP001307849"/>
    </source>
</evidence>
<feature type="region of interest" description="Disordered" evidence="1">
    <location>
        <begin position="402"/>
        <end position="430"/>
    </location>
</feature>
<organism evidence="2 3">
    <name type="scientific">Arthrobotrys conoides</name>
    <dbReference type="NCBI Taxonomy" id="74498"/>
    <lineage>
        <taxon>Eukaryota</taxon>
        <taxon>Fungi</taxon>
        <taxon>Dikarya</taxon>
        <taxon>Ascomycota</taxon>
        <taxon>Pezizomycotina</taxon>
        <taxon>Orbiliomycetes</taxon>
        <taxon>Orbiliales</taxon>
        <taxon>Orbiliaceae</taxon>
        <taxon>Arthrobotrys</taxon>
    </lineage>
</organism>